<accession>A0ABU0FEZ3</accession>
<comment type="caution">
    <text evidence="1">The sequence shown here is derived from an EMBL/GenBank/DDBJ whole genome shotgun (WGS) entry which is preliminary data.</text>
</comment>
<evidence type="ECO:0000313" key="2">
    <source>
        <dbReference type="Proteomes" id="UP001237448"/>
    </source>
</evidence>
<keyword evidence="2" id="KW-1185">Reference proteome</keyword>
<dbReference type="RefSeq" id="WP_307427524.1">
    <property type="nucleotide sequence ID" value="NZ_JAUSVK010000001.1"/>
</dbReference>
<evidence type="ECO:0000313" key="1">
    <source>
        <dbReference type="EMBL" id="MDQ0392897.1"/>
    </source>
</evidence>
<protein>
    <submittedName>
        <fullName evidence="1">Uncharacterized protein</fullName>
    </submittedName>
</protein>
<reference evidence="1 2" key="1">
    <citation type="submission" date="2023-07" db="EMBL/GenBank/DDBJ databases">
        <title>Genomic Encyclopedia of Type Strains, Phase IV (KMG-IV): sequencing the most valuable type-strain genomes for metagenomic binning, comparative biology and taxonomic classification.</title>
        <authorList>
            <person name="Goeker M."/>
        </authorList>
    </citation>
    <scope>NUCLEOTIDE SEQUENCE [LARGE SCALE GENOMIC DNA]</scope>
    <source>
        <strain evidence="1 2">DSM 5896</strain>
    </source>
</reference>
<dbReference type="Proteomes" id="UP001237448">
    <property type="component" value="Unassembled WGS sequence"/>
</dbReference>
<gene>
    <name evidence="1" type="ORF">J3R73_002689</name>
</gene>
<dbReference type="Pfam" id="PF06776">
    <property type="entry name" value="IalB"/>
    <property type="match status" value="1"/>
</dbReference>
<dbReference type="InterPro" id="IPR038696">
    <property type="entry name" value="IalB_sf"/>
</dbReference>
<proteinExistence type="predicted"/>
<sequence>MTLTIAIFFLATVAAIAATPKSLGVFGKWSAWTYLDEGRSHCFVYSNPVLSEPAGLDHGAVTFFVRTTLRKSTSTEASFQTGYRFAPGSEIRARVDGAAFHMFSAGNSAWLREGKGREDEFVRALERGREMTVEAVSSRGNETKYRFSLDGVTNAMRTAQAACP</sequence>
<organism evidence="1 2">
    <name type="scientific">Labrys monachus</name>
    <dbReference type="NCBI Taxonomy" id="217067"/>
    <lineage>
        <taxon>Bacteria</taxon>
        <taxon>Pseudomonadati</taxon>
        <taxon>Pseudomonadota</taxon>
        <taxon>Alphaproteobacteria</taxon>
        <taxon>Hyphomicrobiales</taxon>
        <taxon>Xanthobacteraceae</taxon>
        <taxon>Labrys</taxon>
    </lineage>
</organism>
<dbReference type="EMBL" id="JAUSVK010000001">
    <property type="protein sequence ID" value="MDQ0392897.1"/>
    <property type="molecule type" value="Genomic_DNA"/>
</dbReference>
<name>A0ABU0FEZ3_9HYPH</name>
<dbReference type="InterPro" id="IPR010642">
    <property type="entry name" value="Invasion_prot_B"/>
</dbReference>
<dbReference type="Gene3D" id="2.60.40.1880">
    <property type="entry name" value="Invasion associated locus B (IalB) protein"/>
    <property type="match status" value="1"/>
</dbReference>